<dbReference type="AlphaFoldDB" id="A0A225V7D3"/>
<organism evidence="1 2">
    <name type="scientific">Phytophthora megakarya</name>
    <dbReference type="NCBI Taxonomy" id="4795"/>
    <lineage>
        <taxon>Eukaryota</taxon>
        <taxon>Sar</taxon>
        <taxon>Stramenopiles</taxon>
        <taxon>Oomycota</taxon>
        <taxon>Peronosporomycetes</taxon>
        <taxon>Peronosporales</taxon>
        <taxon>Peronosporaceae</taxon>
        <taxon>Phytophthora</taxon>
    </lineage>
</organism>
<protein>
    <recommendedName>
        <fullName evidence="3">Reverse transcriptase</fullName>
    </recommendedName>
</protein>
<keyword evidence="2" id="KW-1185">Reference proteome</keyword>
<gene>
    <name evidence="1" type="ORF">PHMEG_00027659</name>
</gene>
<dbReference type="Proteomes" id="UP000198211">
    <property type="component" value="Unassembled WGS sequence"/>
</dbReference>
<name>A0A225V7D3_9STRA</name>
<dbReference type="Gene3D" id="3.30.70.270">
    <property type="match status" value="1"/>
</dbReference>
<evidence type="ECO:0000313" key="2">
    <source>
        <dbReference type="Proteomes" id="UP000198211"/>
    </source>
</evidence>
<dbReference type="InterPro" id="IPR043502">
    <property type="entry name" value="DNA/RNA_pol_sf"/>
</dbReference>
<proteinExistence type="predicted"/>
<dbReference type="PANTHER" id="PTHR33064:SF37">
    <property type="entry name" value="RIBONUCLEASE H"/>
    <property type="match status" value="1"/>
</dbReference>
<dbReference type="OrthoDB" id="4369127at2759"/>
<dbReference type="PANTHER" id="PTHR33064">
    <property type="entry name" value="POL PROTEIN"/>
    <property type="match status" value="1"/>
</dbReference>
<accession>A0A225V7D3</accession>
<dbReference type="InterPro" id="IPR043128">
    <property type="entry name" value="Rev_trsase/Diguanyl_cyclase"/>
</dbReference>
<comment type="caution">
    <text evidence="1">The sequence shown here is derived from an EMBL/GenBank/DDBJ whole genome shotgun (WGS) entry which is preliminary data.</text>
</comment>
<reference evidence="2" key="1">
    <citation type="submission" date="2017-03" db="EMBL/GenBank/DDBJ databases">
        <title>Phytopthora megakarya and P. palmivora, two closely related causual agents of cacao black pod achieved similar genome size and gene model numbers by different mechanisms.</title>
        <authorList>
            <person name="Ali S."/>
            <person name="Shao J."/>
            <person name="Larry D.J."/>
            <person name="Kronmiller B."/>
            <person name="Shen D."/>
            <person name="Strem M.D."/>
            <person name="Melnick R.L."/>
            <person name="Guiltinan M.J."/>
            <person name="Tyler B.M."/>
            <person name="Meinhardt L.W."/>
            <person name="Bailey B.A."/>
        </authorList>
    </citation>
    <scope>NUCLEOTIDE SEQUENCE [LARGE SCALE GENOMIC DNA]</scope>
    <source>
        <strain evidence="2">zdho120</strain>
    </source>
</reference>
<sequence>MFVQSRVDFLSHEVVPEGLRVDAKKIKWVAEFSFPVSNKGMQSFLGALNYYSRFIQDFAVYAAALYQLKEKDFEPGGDPSVARQSFAKLQQKIGDVLILRHFDRRQEVHVTLFANEWALSSTLM</sequence>
<evidence type="ECO:0008006" key="3">
    <source>
        <dbReference type="Google" id="ProtNLM"/>
    </source>
</evidence>
<evidence type="ECO:0000313" key="1">
    <source>
        <dbReference type="EMBL" id="OWZ01034.1"/>
    </source>
</evidence>
<dbReference type="SUPFAM" id="SSF56672">
    <property type="entry name" value="DNA/RNA polymerases"/>
    <property type="match status" value="1"/>
</dbReference>
<dbReference type="InterPro" id="IPR051320">
    <property type="entry name" value="Viral_Replic_Matur_Polypro"/>
</dbReference>
<dbReference type="EMBL" id="NBNE01007153">
    <property type="protein sequence ID" value="OWZ01034.1"/>
    <property type="molecule type" value="Genomic_DNA"/>
</dbReference>